<organism evidence="3 4">
    <name type="scientific">Flavobacterium taihuense</name>
    <dbReference type="NCBI Taxonomy" id="2857508"/>
    <lineage>
        <taxon>Bacteria</taxon>
        <taxon>Pseudomonadati</taxon>
        <taxon>Bacteroidota</taxon>
        <taxon>Flavobacteriia</taxon>
        <taxon>Flavobacteriales</taxon>
        <taxon>Flavobacteriaceae</taxon>
        <taxon>Flavobacterium</taxon>
    </lineage>
</organism>
<keyword evidence="4" id="KW-1185">Reference proteome</keyword>
<evidence type="ECO:0000313" key="4">
    <source>
        <dbReference type="Proteomes" id="UP000812031"/>
    </source>
</evidence>
<dbReference type="RefSeq" id="WP_219315707.1">
    <property type="nucleotide sequence ID" value="NZ_JAHWYN010000001.1"/>
</dbReference>
<accession>A0ABS6XR67</accession>
<comment type="caution">
    <text evidence="3">The sequence shown here is derived from an EMBL/GenBank/DDBJ whole genome shotgun (WGS) entry which is preliminary data.</text>
</comment>
<proteinExistence type="predicted"/>
<evidence type="ECO:0000313" key="3">
    <source>
        <dbReference type="EMBL" id="MBW4359168.1"/>
    </source>
</evidence>
<gene>
    <name evidence="3" type="ORF">KZH69_01595</name>
</gene>
<sequence length="85" mass="8798">MKKAILTIGLFTLVLATTSFASPKISTSKIADNAVITSIDGNGGQDSGRTRKLDYNGNFSNSTMNQLSDIDGNGGQDSGGGKKID</sequence>
<feature type="chain" id="PRO_5045364746" evidence="2">
    <location>
        <begin position="22"/>
        <end position="85"/>
    </location>
</feature>
<feature type="signal peptide" evidence="2">
    <location>
        <begin position="1"/>
        <end position="21"/>
    </location>
</feature>
<dbReference type="EMBL" id="JAHWYN010000001">
    <property type="protein sequence ID" value="MBW4359168.1"/>
    <property type="molecule type" value="Genomic_DNA"/>
</dbReference>
<protein>
    <submittedName>
        <fullName evidence="3">Uncharacterized protein</fullName>
    </submittedName>
</protein>
<name>A0ABS6XR67_9FLAO</name>
<dbReference type="Proteomes" id="UP000812031">
    <property type="component" value="Unassembled WGS sequence"/>
</dbReference>
<reference evidence="3 4" key="1">
    <citation type="submission" date="2021-07" db="EMBL/GenBank/DDBJ databases">
        <title>Flavobacterium sp. nov. isolated from sediment on the Taihu Lake.</title>
        <authorList>
            <person name="Qu J.-H."/>
        </authorList>
    </citation>
    <scope>NUCLEOTIDE SEQUENCE [LARGE SCALE GENOMIC DNA]</scope>
    <source>
        <strain evidence="3 4">NAS39</strain>
    </source>
</reference>
<feature type="compositionally biased region" description="Polar residues" evidence="1">
    <location>
        <begin position="57"/>
        <end position="67"/>
    </location>
</feature>
<feature type="region of interest" description="Disordered" evidence="1">
    <location>
        <begin position="38"/>
        <end position="85"/>
    </location>
</feature>
<keyword evidence="2" id="KW-0732">Signal</keyword>
<evidence type="ECO:0000256" key="2">
    <source>
        <dbReference type="SAM" id="SignalP"/>
    </source>
</evidence>
<evidence type="ECO:0000256" key="1">
    <source>
        <dbReference type="SAM" id="MobiDB-lite"/>
    </source>
</evidence>